<dbReference type="Gene3D" id="3.30.1330.40">
    <property type="entry name" value="RutC-like"/>
    <property type="match status" value="1"/>
</dbReference>
<dbReference type="InterPro" id="IPR035709">
    <property type="entry name" value="YoaB-like"/>
</dbReference>
<evidence type="ECO:0000313" key="2">
    <source>
        <dbReference type="Proteomes" id="UP001162793"/>
    </source>
</evidence>
<protein>
    <submittedName>
        <fullName evidence="1">RidA family protein</fullName>
    </submittedName>
</protein>
<evidence type="ECO:0000313" key="1">
    <source>
        <dbReference type="EMBL" id="MCP1172541.1"/>
    </source>
</evidence>
<dbReference type="EMBL" id="JAMYWC010000003">
    <property type="protein sequence ID" value="MCP1172541.1"/>
    <property type="molecule type" value="Genomic_DNA"/>
</dbReference>
<dbReference type="CDD" id="cd00448">
    <property type="entry name" value="YjgF_YER057c_UK114_family"/>
    <property type="match status" value="1"/>
</dbReference>
<name>A0AA41WP88_9RALS</name>
<dbReference type="Pfam" id="PF01042">
    <property type="entry name" value="Ribonuc_L-PSP"/>
    <property type="match status" value="1"/>
</dbReference>
<dbReference type="PANTHER" id="PTHR47328">
    <property type="match status" value="1"/>
</dbReference>
<organism evidence="1 2">
    <name type="scientific">Ralstonia chuxiongensis</name>
    <dbReference type="NCBI Taxonomy" id="2957504"/>
    <lineage>
        <taxon>Bacteria</taxon>
        <taxon>Pseudomonadati</taxon>
        <taxon>Pseudomonadota</taxon>
        <taxon>Betaproteobacteria</taxon>
        <taxon>Burkholderiales</taxon>
        <taxon>Burkholderiaceae</taxon>
        <taxon>Ralstonia</taxon>
    </lineage>
</organism>
<dbReference type="SUPFAM" id="SSF55298">
    <property type="entry name" value="YjgF-like"/>
    <property type="match status" value="1"/>
</dbReference>
<comment type="caution">
    <text evidence="1">The sequence shown here is derived from an EMBL/GenBank/DDBJ whole genome shotgun (WGS) entry which is preliminary data.</text>
</comment>
<gene>
    <name evidence="1" type="ORF">NKG59_09225</name>
</gene>
<proteinExistence type="predicted"/>
<keyword evidence="2" id="KW-1185">Reference proteome</keyword>
<dbReference type="RefSeq" id="WP_253536490.1">
    <property type="nucleotide sequence ID" value="NZ_JAMYWC010000003.1"/>
</dbReference>
<dbReference type="InterPro" id="IPR006175">
    <property type="entry name" value="YjgF/YER057c/UK114"/>
</dbReference>
<dbReference type="AlphaFoldDB" id="A0AA41WP88"/>
<dbReference type="PANTHER" id="PTHR47328:SF1">
    <property type="entry name" value="RUTC FAMILY PROTEIN YOAB"/>
    <property type="match status" value="1"/>
</dbReference>
<accession>A0AA41WP88</accession>
<dbReference type="InterPro" id="IPR035959">
    <property type="entry name" value="RutC-like_sf"/>
</dbReference>
<dbReference type="Proteomes" id="UP001162793">
    <property type="component" value="Unassembled WGS sequence"/>
</dbReference>
<sequence>MLLSGQILFDADNKPHCGTIEEQTHAVLQRISTTLEGLGSSLRRVVKTTVWLSDLANFAAFNQIYTLYFQEGAYPARSQVEAKLVFGVAVEIVVLAIDDSVSP</sequence>
<reference evidence="2" key="1">
    <citation type="journal article" date="2023" name="Front. Microbiol.">
        <title>Ralstonia chuxiongensis sp. nov., Ralstonia mojiangensis sp. nov., and Ralstonia soli sp. nov., isolated from tobacco fields, are three novel species in the family Burkholderiaceae.</title>
        <authorList>
            <person name="Lu C.H."/>
            <person name="Zhang Y.Y."/>
            <person name="Jiang N."/>
            <person name="Chen W."/>
            <person name="Shao X."/>
            <person name="Zhao Z.M."/>
            <person name="Lu W.L."/>
            <person name="Hu X."/>
            <person name="Xi Y.X."/>
            <person name="Zou S.Y."/>
            <person name="Wei Q.J."/>
            <person name="Lin Z.L."/>
            <person name="Gong L."/>
            <person name="Gai X.T."/>
            <person name="Zhang L.Q."/>
            <person name="Li J.Y."/>
            <person name="Jin Y."/>
            <person name="Xia Z.Y."/>
        </authorList>
    </citation>
    <scope>NUCLEOTIDE SEQUENCE [LARGE SCALE GENOMIC DNA]</scope>
    <source>
        <strain evidence="2">21YRMH01-3</strain>
    </source>
</reference>